<evidence type="ECO:0000313" key="3">
    <source>
        <dbReference type="EMBL" id="MEV5510561.1"/>
    </source>
</evidence>
<dbReference type="Proteomes" id="UP001552594">
    <property type="component" value="Unassembled WGS sequence"/>
</dbReference>
<evidence type="ECO:0000313" key="4">
    <source>
        <dbReference type="Proteomes" id="UP001552594"/>
    </source>
</evidence>
<name>A0ABV3K5Y9_STRON</name>
<dbReference type="Pfam" id="PF07452">
    <property type="entry name" value="CHRD"/>
    <property type="match status" value="1"/>
</dbReference>
<sequence length="337" mass="34889">MQRSSVILAICTTAGAIAAGTAFGIALPNGDSTAAMHPAVRHGAMTGAEDAPGDLGDRTAGHTRTVYFAAGLGGDQEAPPADPAGRAVAFLRVRGDQVSYAFHFHGTGAPTMGHLHEGDQGQNGPVRIPFFTTRLPGGRTSATGTVRVTDGELLADLVANPGHYYLNLHTDRFPAGAVRGRLHRLSGPADLSGAPGGFAASVVDGRQLYTCTRQPDRSFAFARSGARATLDGGIGHLQDRPGTAPRWKAADGSEITGTLLAKLPNGDDNIPELDLAARQSGARNGLLSRTGEVLRLNTRGGTAPSGSCDPGRQPRLAVPYRADYLFVNHTASESAGN</sequence>
<dbReference type="EMBL" id="JBFAUK010000034">
    <property type="protein sequence ID" value="MEV5510561.1"/>
    <property type="molecule type" value="Genomic_DNA"/>
</dbReference>
<reference evidence="3 4" key="1">
    <citation type="submission" date="2024-06" db="EMBL/GenBank/DDBJ databases">
        <title>The Natural Products Discovery Center: Release of the First 8490 Sequenced Strains for Exploring Actinobacteria Biosynthetic Diversity.</title>
        <authorList>
            <person name="Kalkreuter E."/>
            <person name="Kautsar S.A."/>
            <person name="Yang D."/>
            <person name="Bader C.D."/>
            <person name="Teijaro C.N."/>
            <person name="Fluegel L."/>
            <person name="Davis C.M."/>
            <person name="Simpson J.R."/>
            <person name="Lauterbach L."/>
            <person name="Steele A.D."/>
            <person name="Gui C."/>
            <person name="Meng S."/>
            <person name="Li G."/>
            <person name="Viehrig K."/>
            <person name="Ye F."/>
            <person name="Su P."/>
            <person name="Kiefer A.F."/>
            <person name="Nichols A."/>
            <person name="Cepeda A.J."/>
            <person name="Yan W."/>
            <person name="Fan B."/>
            <person name="Jiang Y."/>
            <person name="Adhikari A."/>
            <person name="Zheng C.-J."/>
            <person name="Schuster L."/>
            <person name="Cowan T.M."/>
            <person name="Smanski M.J."/>
            <person name="Chevrette M.G."/>
            <person name="De Carvalho L.P.S."/>
            <person name="Shen B."/>
        </authorList>
    </citation>
    <scope>NUCLEOTIDE SEQUENCE [LARGE SCALE GENOMIC DNA]</scope>
    <source>
        <strain evidence="3 4">NPDC052347</strain>
    </source>
</reference>
<evidence type="ECO:0000256" key="1">
    <source>
        <dbReference type="SAM" id="SignalP"/>
    </source>
</evidence>
<dbReference type="PROSITE" id="PS50933">
    <property type="entry name" value="CHRD"/>
    <property type="match status" value="1"/>
</dbReference>
<accession>A0ABV3K5Y9</accession>
<feature type="signal peptide" evidence="1">
    <location>
        <begin position="1"/>
        <end position="18"/>
    </location>
</feature>
<dbReference type="InterPro" id="IPR010895">
    <property type="entry name" value="CHRD"/>
</dbReference>
<keyword evidence="4" id="KW-1185">Reference proteome</keyword>
<organism evidence="3 4">
    <name type="scientific">Streptomyces orinoci</name>
    <name type="common">Streptoverticillium orinoci</name>
    <dbReference type="NCBI Taxonomy" id="67339"/>
    <lineage>
        <taxon>Bacteria</taxon>
        <taxon>Bacillati</taxon>
        <taxon>Actinomycetota</taxon>
        <taxon>Actinomycetes</taxon>
        <taxon>Kitasatosporales</taxon>
        <taxon>Streptomycetaceae</taxon>
        <taxon>Streptomyces</taxon>
    </lineage>
</organism>
<proteinExistence type="predicted"/>
<keyword evidence="1" id="KW-0732">Signal</keyword>
<feature type="domain" description="CHRD" evidence="2">
    <location>
        <begin position="64"/>
        <end position="187"/>
    </location>
</feature>
<dbReference type="InterPro" id="IPR021851">
    <property type="entry name" value="DUF3455"/>
</dbReference>
<feature type="chain" id="PRO_5046869016" evidence="1">
    <location>
        <begin position="19"/>
        <end position="337"/>
    </location>
</feature>
<dbReference type="Pfam" id="PF11937">
    <property type="entry name" value="DUF3455"/>
    <property type="match status" value="1"/>
</dbReference>
<dbReference type="SMART" id="SM00754">
    <property type="entry name" value="CHRD"/>
    <property type="match status" value="1"/>
</dbReference>
<dbReference type="RefSeq" id="WP_109281364.1">
    <property type="nucleotide sequence ID" value="NZ_JBFAUK010000034.1"/>
</dbReference>
<protein>
    <submittedName>
        <fullName evidence="3">CHRD domain-containing protein</fullName>
    </submittedName>
</protein>
<gene>
    <name evidence="3" type="ORF">AB0L16_29755</name>
</gene>
<evidence type="ECO:0000259" key="2">
    <source>
        <dbReference type="PROSITE" id="PS50933"/>
    </source>
</evidence>
<comment type="caution">
    <text evidence="3">The sequence shown here is derived from an EMBL/GenBank/DDBJ whole genome shotgun (WGS) entry which is preliminary data.</text>
</comment>